<dbReference type="EMBL" id="JAVFWL010000002">
    <property type="protein sequence ID" value="KAK6737136.1"/>
    <property type="molecule type" value="Genomic_DNA"/>
</dbReference>
<evidence type="ECO:0000256" key="1">
    <source>
        <dbReference type="SAM" id="MobiDB-lite"/>
    </source>
</evidence>
<gene>
    <name evidence="2" type="primary">Necator_chrII.g7477</name>
    <name evidence="2" type="ORF">RB195_019683</name>
</gene>
<evidence type="ECO:0000313" key="2">
    <source>
        <dbReference type="EMBL" id="KAK6737136.1"/>
    </source>
</evidence>
<keyword evidence="3" id="KW-1185">Reference proteome</keyword>
<evidence type="ECO:0000313" key="3">
    <source>
        <dbReference type="Proteomes" id="UP001303046"/>
    </source>
</evidence>
<name>A0ABR1CFA4_NECAM</name>
<dbReference type="Proteomes" id="UP001303046">
    <property type="component" value="Unassembled WGS sequence"/>
</dbReference>
<feature type="region of interest" description="Disordered" evidence="1">
    <location>
        <begin position="55"/>
        <end position="84"/>
    </location>
</feature>
<sequence>MTRSESSPRYAVLEYSSNSRAHLLDLLRKLAQNQSICPSSILCKTLRLARTAYPRRVSSGPLSPPQSKTSVFGQVASTSSNPTNFSELVEQSDLPVSLIYDQGREDDLATFDGSAGCLYLSRVIRRYTTSISA</sequence>
<feature type="compositionally biased region" description="Polar residues" evidence="1">
    <location>
        <begin position="65"/>
        <end position="84"/>
    </location>
</feature>
<organism evidence="2 3">
    <name type="scientific">Necator americanus</name>
    <name type="common">Human hookworm</name>
    <dbReference type="NCBI Taxonomy" id="51031"/>
    <lineage>
        <taxon>Eukaryota</taxon>
        <taxon>Metazoa</taxon>
        <taxon>Ecdysozoa</taxon>
        <taxon>Nematoda</taxon>
        <taxon>Chromadorea</taxon>
        <taxon>Rhabditida</taxon>
        <taxon>Rhabditina</taxon>
        <taxon>Rhabditomorpha</taxon>
        <taxon>Strongyloidea</taxon>
        <taxon>Ancylostomatidae</taxon>
        <taxon>Bunostominae</taxon>
        <taxon>Necator</taxon>
    </lineage>
</organism>
<accession>A0ABR1CFA4</accession>
<protein>
    <submittedName>
        <fullName evidence="2">Uncharacterized protein</fullName>
    </submittedName>
</protein>
<comment type="caution">
    <text evidence="2">The sequence shown here is derived from an EMBL/GenBank/DDBJ whole genome shotgun (WGS) entry which is preliminary data.</text>
</comment>
<proteinExistence type="predicted"/>
<reference evidence="2 3" key="1">
    <citation type="submission" date="2023-08" db="EMBL/GenBank/DDBJ databases">
        <title>A Necator americanus chromosomal reference genome.</title>
        <authorList>
            <person name="Ilik V."/>
            <person name="Petrzelkova K.J."/>
            <person name="Pardy F."/>
            <person name="Fuh T."/>
            <person name="Niatou-Singa F.S."/>
            <person name="Gouil Q."/>
            <person name="Baker L."/>
            <person name="Ritchie M.E."/>
            <person name="Jex A.R."/>
            <person name="Gazzola D."/>
            <person name="Li H."/>
            <person name="Toshio Fujiwara R."/>
            <person name="Zhan B."/>
            <person name="Aroian R.V."/>
            <person name="Pafco B."/>
            <person name="Schwarz E.M."/>
        </authorList>
    </citation>
    <scope>NUCLEOTIDE SEQUENCE [LARGE SCALE GENOMIC DNA]</scope>
    <source>
        <strain evidence="2 3">Aroian</strain>
        <tissue evidence="2">Whole animal</tissue>
    </source>
</reference>